<feature type="domain" description="DNA polymerase III delta N-terminal" evidence="5">
    <location>
        <begin position="19"/>
        <end position="121"/>
    </location>
</feature>
<keyword evidence="4" id="KW-0239">DNA-directed DNA polymerase</keyword>
<dbReference type="InterPro" id="IPR027417">
    <property type="entry name" value="P-loop_NTPase"/>
</dbReference>
<dbReference type="InterPro" id="IPR010372">
    <property type="entry name" value="DNA_pol3_delta_N"/>
</dbReference>
<dbReference type="Gene3D" id="3.40.50.300">
    <property type="entry name" value="P-loop containing nucleotide triphosphate hydrolases"/>
    <property type="match status" value="1"/>
</dbReference>
<evidence type="ECO:0000313" key="6">
    <source>
        <dbReference type="EMBL" id="HAV92467.1"/>
    </source>
</evidence>
<keyword evidence="2" id="KW-0548">Nucleotidyltransferase</keyword>
<sequence>MSDAFIKLAQKSNYIAVAGTHNDGIHSLIEILKKEFISEGFEDFDFIDIYADTVDIEDAVNRVLAPPFISKRKVIILRNPDSLSKNNAEELNKAFLSLDERSLAVILYIDEFAGSTKNIMKSIEERFKGADIYQHVVVRAGAKDEIDLFLKERNLKLSDKKIAELLEKTNSSLNNALNILNMWYISNDDSIINEILENAFDLDFSQTLQYKISDAFFRRDKRLAIEIADKVVKWNIMNIDGIVLMLMWEIEKARNPFNNKSGFSNNEAKKWRIDELDSAFEKLYMLLRDLRSHSNSFSELLIQQNIINILERG</sequence>
<dbReference type="InterPro" id="IPR005790">
    <property type="entry name" value="DNA_polIII_delta"/>
</dbReference>
<dbReference type="GO" id="GO:0003887">
    <property type="term" value="F:DNA-directed DNA polymerase activity"/>
    <property type="evidence" value="ECO:0007669"/>
    <property type="project" value="UniProtKB-KW"/>
</dbReference>
<reference evidence="6 7" key="1">
    <citation type="journal article" date="2018" name="Nat. Biotechnol.">
        <title>A standardized bacterial taxonomy based on genome phylogeny substantially revises the tree of life.</title>
        <authorList>
            <person name="Parks D.H."/>
            <person name="Chuvochina M."/>
            <person name="Waite D.W."/>
            <person name="Rinke C."/>
            <person name="Skarshewski A."/>
            <person name="Chaumeil P.A."/>
            <person name="Hugenholtz P."/>
        </authorList>
    </citation>
    <scope>NUCLEOTIDE SEQUENCE [LARGE SCALE GENOMIC DNA]</scope>
    <source>
        <strain evidence="6">UBA9956</strain>
    </source>
</reference>
<evidence type="ECO:0000256" key="4">
    <source>
        <dbReference type="ARBA" id="ARBA00022932"/>
    </source>
</evidence>
<evidence type="ECO:0000256" key="2">
    <source>
        <dbReference type="ARBA" id="ARBA00022695"/>
    </source>
</evidence>
<name>A0A350HAA1_UNCW3</name>
<evidence type="ECO:0000313" key="7">
    <source>
        <dbReference type="Proteomes" id="UP000264062"/>
    </source>
</evidence>
<dbReference type="GO" id="GO:0006261">
    <property type="term" value="P:DNA-templated DNA replication"/>
    <property type="evidence" value="ECO:0007669"/>
    <property type="project" value="TreeGrafter"/>
</dbReference>
<dbReference type="GO" id="GO:0009360">
    <property type="term" value="C:DNA polymerase III complex"/>
    <property type="evidence" value="ECO:0007669"/>
    <property type="project" value="InterPro"/>
</dbReference>
<keyword evidence="1" id="KW-0808">Transferase</keyword>
<keyword evidence="3" id="KW-0235">DNA replication</keyword>
<dbReference type="AlphaFoldDB" id="A0A350HAA1"/>
<evidence type="ECO:0000259" key="5">
    <source>
        <dbReference type="Pfam" id="PF06144"/>
    </source>
</evidence>
<accession>A0A350HAA1</accession>
<organism evidence="6 7">
    <name type="scientific">candidate division WOR-3 bacterium</name>
    <dbReference type="NCBI Taxonomy" id="2052148"/>
    <lineage>
        <taxon>Bacteria</taxon>
        <taxon>Bacteria division WOR-3</taxon>
    </lineage>
</organism>
<comment type="caution">
    <text evidence="6">The sequence shown here is derived from an EMBL/GenBank/DDBJ whole genome shotgun (WGS) entry which is preliminary data.</text>
</comment>
<dbReference type="SUPFAM" id="SSF52540">
    <property type="entry name" value="P-loop containing nucleoside triphosphate hydrolases"/>
    <property type="match status" value="1"/>
</dbReference>
<protein>
    <recommendedName>
        <fullName evidence="5">DNA polymerase III delta N-terminal domain-containing protein</fullName>
    </recommendedName>
</protein>
<dbReference type="EMBL" id="DMZY01000139">
    <property type="protein sequence ID" value="HAV92467.1"/>
    <property type="molecule type" value="Genomic_DNA"/>
</dbReference>
<dbReference type="GO" id="GO:0003677">
    <property type="term" value="F:DNA binding"/>
    <property type="evidence" value="ECO:0007669"/>
    <property type="project" value="InterPro"/>
</dbReference>
<dbReference type="PANTHER" id="PTHR34388:SF1">
    <property type="entry name" value="DNA POLYMERASE III SUBUNIT DELTA"/>
    <property type="match status" value="1"/>
</dbReference>
<evidence type="ECO:0000256" key="1">
    <source>
        <dbReference type="ARBA" id="ARBA00022679"/>
    </source>
</evidence>
<proteinExistence type="predicted"/>
<gene>
    <name evidence="6" type="ORF">DCW38_04725</name>
</gene>
<dbReference type="Proteomes" id="UP000264062">
    <property type="component" value="Unassembled WGS sequence"/>
</dbReference>
<dbReference type="Pfam" id="PF06144">
    <property type="entry name" value="DNA_pol3_delta"/>
    <property type="match status" value="1"/>
</dbReference>
<dbReference type="PANTHER" id="PTHR34388">
    <property type="entry name" value="DNA POLYMERASE III SUBUNIT DELTA"/>
    <property type="match status" value="1"/>
</dbReference>
<evidence type="ECO:0000256" key="3">
    <source>
        <dbReference type="ARBA" id="ARBA00022705"/>
    </source>
</evidence>